<proteinExistence type="predicted"/>
<evidence type="ECO:0000313" key="3">
    <source>
        <dbReference type="Proteomes" id="UP001293254"/>
    </source>
</evidence>
<evidence type="ECO:0000256" key="1">
    <source>
        <dbReference type="SAM" id="MobiDB-lite"/>
    </source>
</evidence>
<sequence length="193" mass="21738">MVFTGNTKYSTVSIGPLKSKTPSSSLCSPITGRGHFTTLSYSYCQRRLAKLKIRHQAPEPQWSALWILFGEWHGDDSDEDESIYFDRAGTCLDDEWVNTKAPRPMTRMETPRLATITMSNRKNPLGTGNVNTQTRTVRRPATSGFATLPPQSPNKDVNTPSSVVSNDPDIEENTPSPYTSKYLRRRQPKKPKF</sequence>
<name>A0AAE2CJW8_9LAMI</name>
<feature type="region of interest" description="Disordered" evidence="1">
    <location>
        <begin position="119"/>
        <end position="193"/>
    </location>
</feature>
<dbReference type="EMBL" id="JACGWO010000006">
    <property type="protein sequence ID" value="KAK4424911.1"/>
    <property type="molecule type" value="Genomic_DNA"/>
</dbReference>
<accession>A0AAE2CJW8</accession>
<evidence type="ECO:0000313" key="2">
    <source>
        <dbReference type="EMBL" id="KAK4424911.1"/>
    </source>
</evidence>
<organism evidence="2 3">
    <name type="scientific">Sesamum alatum</name>
    <dbReference type="NCBI Taxonomy" id="300844"/>
    <lineage>
        <taxon>Eukaryota</taxon>
        <taxon>Viridiplantae</taxon>
        <taxon>Streptophyta</taxon>
        <taxon>Embryophyta</taxon>
        <taxon>Tracheophyta</taxon>
        <taxon>Spermatophyta</taxon>
        <taxon>Magnoliopsida</taxon>
        <taxon>eudicotyledons</taxon>
        <taxon>Gunneridae</taxon>
        <taxon>Pentapetalae</taxon>
        <taxon>asterids</taxon>
        <taxon>lamiids</taxon>
        <taxon>Lamiales</taxon>
        <taxon>Pedaliaceae</taxon>
        <taxon>Sesamum</taxon>
    </lineage>
</organism>
<dbReference type="Proteomes" id="UP001293254">
    <property type="component" value="Unassembled WGS sequence"/>
</dbReference>
<comment type="caution">
    <text evidence="2">The sequence shown here is derived from an EMBL/GenBank/DDBJ whole genome shotgun (WGS) entry which is preliminary data.</text>
</comment>
<protein>
    <submittedName>
        <fullName evidence="2">Uncharacterized protein</fullName>
    </submittedName>
</protein>
<feature type="compositionally biased region" description="Polar residues" evidence="1">
    <location>
        <begin position="119"/>
        <end position="135"/>
    </location>
</feature>
<feature type="compositionally biased region" description="Polar residues" evidence="1">
    <location>
        <begin position="153"/>
        <end position="165"/>
    </location>
</feature>
<dbReference type="AlphaFoldDB" id="A0AAE2CJW8"/>
<reference evidence="2" key="1">
    <citation type="submission" date="2020-06" db="EMBL/GenBank/DDBJ databases">
        <authorList>
            <person name="Li T."/>
            <person name="Hu X."/>
            <person name="Zhang T."/>
            <person name="Song X."/>
            <person name="Zhang H."/>
            <person name="Dai N."/>
            <person name="Sheng W."/>
            <person name="Hou X."/>
            <person name="Wei L."/>
        </authorList>
    </citation>
    <scope>NUCLEOTIDE SEQUENCE</scope>
    <source>
        <strain evidence="2">3651</strain>
        <tissue evidence="2">Leaf</tissue>
    </source>
</reference>
<keyword evidence="3" id="KW-1185">Reference proteome</keyword>
<feature type="compositionally biased region" description="Basic residues" evidence="1">
    <location>
        <begin position="182"/>
        <end position="193"/>
    </location>
</feature>
<reference evidence="2" key="2">
    <citation type="journal article" date="2024" name="Plant">
        <title>Genomic evolution and insights into agronomic trait innovations of Sesamum species.</title>
        <authorList>
            <person name="Miao H."/>
            <person name="Wang L."/>
            <person name="Qu L."/>
            <person name="Liu H."/>
            <person name="Sun Y."/>
            <person name="Le M."/>
            <person name="Wang Q."/>
            <person name="Wei S."/>
            <person name="Zheng Y."/>
            <person name="Lin W."/>
            <person name="Duan Y."/>
            <person name="Cao H."/>
            <person name="Xiong S."/>
            <person name="Wang X."/>
            <person name="Wei L."/>
            <person name="Li C."/>
            <person name="Ma Q."/>
            <person name="Ju M."/>
            <person name="Zhao R."/>
            <person name="Li G."/>
            <person name="Mu C."/>
            <person name="Tian Q."/>
            <person name="Mei H."/>
            <person name="Zhang T."/>
            <person name="Gao T."/>
            <person name="Zhang H."/>
        </authorList>
    </citation>
    <scope>NUCLEOTIDE SEQUENCE</scope>
    <source>
        <strain evidence="2">3651</strain>
    </source>
</reference>
<gene>
    <name evidence="2" type="ORF">Salat_1684700</name>
</gene>